<dbReference type="SUPFAM" id="SSF52200">
    <property type="entry name" value="Toll/Interleukin receptor TIR domain"/>
    <property type="match status" value="1"/>
</dbReference>
<reference evidence="3 4" key="1">
    <citation type="journal article" date="2023" name="Plant Biotechnol. J.">
        <title>Chromosome-level wild Hevea brasiliensis genome provides new tools for genomic-assisted breeding and valuable loci to elevate rubber yield.</title>
        <authorList>
            <person name="Cheng H."/>
            <person name="Song X."/>
            <person name="Hu Y."/>
            <person name="Wu T."/>
            <person name="Yang Q."/>
            <person name="An Z."/>
            <person name="Feng S."/>
            <person name="Deng Z."/>
            <person name="Wu W."/>
            <person name="Zeng X."/>
            <person name="Tu M."/>
            <person name="Wang X."/>
            <person name="Huang H."/>
        </authorList>
    </citation>
    <scope>NUCLEOTIDE SEQUENCE [LARGE SCALE GENOMIC DNA]</scope>
    <source>
        <strain evidence="3">MT/VB/25A 57/8</strain>
    </source>
</reference>
<organism evidence="3 4">
    <name type="scientific">Hevea brasiliensis</name>
    <name type="common">Para rubber tree</name>
    <name type="synonym">Siphonia brasiliensis</name>
    <dbReference type="NCBI Taxonomy" id="3981"/>
    <lineage>
        <taxon>Eukaryota</taxon>
        <taxon>Viridiplantae</taxon>
        <taxon>Streptophyta</taxon>
        <taxon>Embryophyta</taxon>
        <taxon>Tracheophyta</taxon>
        <taxon>Spermatophyta</taxon>
        <taxon>Magnoliopsida</taxon>
        <taxon>eudicotyledons</taxon>
        <taxon>Gunneridae</taxon>
        <taxon>Pentapetalae</taxon>
        <taxon>rosids</taxon>
        <taxon>fabids</taxon>
        <taxon>Malpighiales</taxon>
        <taxon>Euphorbiaceae</taxon>
        <taxon>Crotonoideae</taxon>
        <taxon>Micrandreae</taxon>
        <taxon>Hevea</taxon>
    </lineage>
</organism>
<evidence type="ECO:0000256" key="1">
    <source>
        <dbReference type="ARBA" id="ARBA00023027"/>
    </source>
</evidence>
<proteinExistence type="predicted"/>
<keyword evidence="1" id="KW-0520">NAD</keyword>
<keyword evidence="4" id="KW-1185">Reference proteome</keyword>
<sequence>MLSASSTTPLRKYDVFLSFSGQDIRRSFVSHLREALCQHQINTFMDETLEIGEEISLTLMKKIEESNISVVIFSKSYVYSHWCLDELVKILECKDSMQQIVLPIFYHVDPEDFQELKGSIGDALAKYKEEFMNSSDKVERWSHALMEIAKVTGWDSKNIKPESKLIKLIVNDIWKKLNQMTINDFDHGLV</sequence>
<gene>
    <name evidence="3" type="ORF">P3X46_033759</name>
</gene>
<dbReference type="SMART" id="SM00255">
    <property type="entry name" value="TIR"/>
    <property type="match status" value="1"/>
</dbReference>
<dbReference type="PANTHER" id="PTHR32009:SF123">
    <property type="entry name" value="TIR DOMAIN-CONTAINING PROTEIN"/>
    <property type="match status" value="1"/>
</dbReference>
<dbReference type="Proteomes" id="UP001174677">
    <property type="component" value="Unassembled WGS sequence"/>
</dbReference>
<dbReference type="Gene3D" id="3.40.50.10140">
    <property type="entry name" value="Toll/interleukin-1 receptor homology (TIR) domain"/>
    <property type="match status" value="1"/>
</dbReference>
<dbReference type="InterPro" id="IPR035897">
    <property type="entry name" value="Toll_tir_struct_dom_sf"/>
</dbReference>
<evidence type="ECO:0000313" key="3">
    <source>
        <dbReference type="EMBL" id="KAJ9131130.1"/>
    </source>
</evidence>
<accession>A0ABQ9KAF2</accession>
<feature type="domain" description="TIR" evidence="2">
    <location>
        <begin position="11"/>
        <end position="177"/>
    </location>
</feature>
<name>A0ABQ9KAF2_HEVBR</name>
<comment type="caution">
    <text evidence="3">The sequence shown here is derived from an EMBL/GenBank/DDBJ whole genome shotgun (WGS) entry which is preliminary data.</text>
</comment>
<dbReference type="Pfam" id="PF01582">
    <property type="entry name" value="TIR"/>
    <property type="match status" value="1"/>
</dbReference>
<dbReference type="PANTHER" id="PTHR32009">
    <property type="entry name" value="TMV RESISTANCE PROTEIN N-LIKE"/>
    <property type="match status" value="1"/>
</dbReference>
<dbReference type="InterPro" id="IPR000157">
    <property type="entry name" value="TIR_dom"/>
</dbReference>
<dbReference type="EMBL" id="JARPOI010000028">
    <property type="protein sequence ID" value="KAJ9131130.1"/>
    <property type="molecule type" value="Genomic_DNA"/>
</dbReference>
<evidence type="ECO:0000259" key="2">
    <source>
        <dbReference type="PROSITE" id="PS50104"/>
    </source>
</evidence>
<dbReference type="PROSITE" id="PS50104">
    <property type="entry name" value="TIR"/>
    <property type="match status" value="1"/>
</dbReference>
<evidence type="ECO:0000313" key="4">
    <source>
        <dbReference type="Proteomes" id="UP001174677"/>
    </source>
</evidence>
<protein>
    <recommendedName>
        <fullName evidence="2">TIR domain-containing protein</fullName>
    </recommendedName>
</protein>